<dbReference type="Proteomes" id="UP000287651">
    <property type="component" value="Unassembled WGS sequence"/>
</dbReference>
<sequence length="112" mass="12076">MSRHCWFWPVCASSPAIVSSGDKVEHGWEEGAFGSGSAGWPSFVPEIFTASIAYHAVVLLHTVRSPCSEVRVLPVAVVVCRPYLCQVGRTIRDSSMPVSGQLRCVGSVTLEV</sequence>
<evidence type="ECO:0000313" key="2">
    <source>
        <dbReference type="Proteomes" id="UP000287651"/>
    </source>
</evidence>
<protein>
    <submittedName>
        <fullName evidence="1">Uncharacterized protein</fullName>
    </submittedName>
</protein>
<dbReference type="AlphaFoldDB" id="A0A427ANA8"/>
<reference evidence="1 2" key="1">
    <citation type="journal article" date="2014" name="Agronomy (Basel)">
        <title>A Draft Genome Sequence for Ensete ventricosum, the Drought-Tolerant Tree Against Hunger.</title>
        <authorList>
            <person name="Harrison J."/>
            <person name="Moore K.A."/>
            <person name="Paszkiewicz K."/>
            <person name="Jones T."/>
            <person name="Grant M."/>
            <person name="Ambacheew D."/>
            <person name="Muzemil S."/>
            <person name="Studholme D.J."/>
        </authorList>
    </citation>
    <scope>NUCLEOTIDE SEQUENCE [LARGE SCALE GENOMIC DNA]</scope>
</reference>
<organism evidence="1 2">
    <name type="scientific">Ensete ventricosum</name>
    <name type="common">Abyssinian banana</name>
    <name type="synonym">Musa ensete</name>
    <dbReference type="NCBI Taxonomy" id="4639"/>
    <lineage>
        <taxon>Eukaryota</taxon>
        <taxon>Viridiplantae</taxon>
        <taxon>Streptophyta</taxon>
        <taxon>Embryophyta</taxon>
        <taxon>Tracheophyta</taxon>
        <taxon>Spermatophyta</taxon>
        <taxon>Magnoliopsida</taxon>
        <taxon>Liliopsida</taxon>
        <taxon>Zingiberales</taxon>
        <taxon>Musaceae</taxon>
        <taxon>Ensete</taxon>
    </lineage>
</organism>
<proteinExistence type="predicted"/>
<dbReference type="EMBL" id="AMZH03001861">
    <property type="protein sequence ID" value="RRT77706.1"/>
    <property type="molecule type" value="Genomic_DNA"/>
</dbReference>
<evidence type="ECO:0000313" key="1">
    <source>
        <dbReference type="EMBL" id="RRT77706.1"/>
    </source>
</evidence>
<gene>
    <name evidence="1" type="ORF">B296_00003170</name>
</gene>
<accession>A0A427ANA8</accession>
<name>A0A427ANA8_ENSVE</name>
<comment type="caution">
    <text evidence="1">The sequence shown here is derived from an EMBL/GenBank/DDBJ whole genome shotgun (WGS) entry which is preliminary data.</text>
</comment>